<organism evidence="1">
    <name type="scientific">Solanum lycopersicum</name>
    <name type="common">Tomato</name>
    <name type="synonym">Lycopersicon esculentum</name>
    <dbReference type="NCBI Taxonomy" id="4081"/>
    <lineage>
        <taxon>Eukaryota</taxon>
        <taxon>Viridiplantae</taxon>
        <taxon>Streptophyta</taxon>
        <taxon>Embryophyta</taxon>
        <taxon>Tracheophyta</taxon>
        <taxon>Spermatophyta</taxon>
        <taxon>Magnoliopsida</taxon>
        <taxon>eudicotyledons</taxon>
        <taxon>Gunneridae</taxon>
        <taxon>Pentapetalae</taxon>
        <taxon>asterids</taxon>
        <taxon>lamiids</taxon>
        <taxon>Solanales</taxon>
        <taxon>Solanaceae</taxon>
        <taxon>Solanoideae</taxon>
        <taxon>Solaneae</taxon>
        <taxon>Solanum</taxon>
        <taxon>Solanum subgen. Lycopersicon</taxon>
    </lineage>
</organism>
<protein>
    <submittedName>
        <fullName evidence="1">Uncharacterized protein</fullName>
    </submittedName>
</protein>
<name>K4CNJ4_SOLLC</name>
<keyword evidence="2" id="KW-1185">Reference proteome</keyword>
<evidence type="ECO:0000313" key="2">
    <source>
        <dbReference type="Proteomes" id="UP000004994"/>
    </source>
</evidence>
<reference evidence="1" key="1">
    <citation type="journal article" date="2012" name="Nature">
        <title>The tomato genome sequence provides insights into fleshy fruit evolution.</title>
        <authorList>
            <consortium name="Tomato Genome Consortium"/>
        </authorList>
    </citation>
    <scope>NUCLEOTIDE SEQUENCE [LARGE SCALE GENOMIC DNA]</scope>
    <source>
        <strain evidence="1">cv. Heinz 1706</strain>
    </source>
</reference>
<dbReference type="HOGENOM" id="CLU_3321012_0_0_1"/>
<dbReference type="EnsemblPlants" id="Solyc08g078350.1.1">
    <property type="protein sequence ID" value="Solyc08g078350.1.1"/>
    <property type="gene ID" value="Solyc08g078350.1"/>
</dbReference>
<sequence length="39" mass="4022">MAKTSIHSTPSASAKSIDNIVVQGGVNTGNALLVQLIWV</sequence>
<reference evidence="1" key="2">
    <citation type="submission" date="2015-06" db="UniProtKB">
        <authorList>
            <consortium name="EnsemblPlants"/>
        </authorList>
    </citation>
    <scope>IDENTIFICATION</scope>
    <source>
        <strain evidence="1">cv. Heinz 1706</strain>
    </source>
</reference>
<dbReference type="InParanoid" id="K4CNJ4"/>
<accession>K4CNJ4</accession>
<dbReference type="AlphaFoldDB" id="K4CNJ4"/>
<dbReference type="Proteomes" id="UP000004994">
    <property type="component" value="Chromosome 8"/>
</dbReference>
<dbReference type="Gramene" id="Solyc08g078350.1.1">
    <property type="protein sequence ID" value="Solyc08g078350.1.1"/>
    <property type="gene ID" value="Solyc08g078350.1"/>
</dbReference>
<proteinExistence type="predicted"/>
<evidence type="ECO:0000313" key="1">
    <source>
        <dbReference type="EnsemblPlants" id="Solyc08g078350.1.1"/>
    </source>
</evidence>
<dbReference type="PaxDb" id="4081-Solyc08g078350.1.1"/>